<proteinExistence type="predicted"/>
<comment type="caution">
    <text evidence="2">The sequence shown here is derived from an EMBL/GenBank/DDBJ whole genome shotgun (WGS) entry which is preliminary data.</text>
</comment>
<keyword evidence="3" id="KW-1185">Reference proteome</keyword>
<dbReference type="GeneID" id="94425010"/>
<gene>
    <name evidence="2" type="ORF">CSUI_001594</name>
</gene>
<keyword evidence="1" id="KW-0812">Transmembrane</keyword>
<dbReference type="Proteomes" id="UP000221165">
    <property type="component" value="Unassembled WGS sequence"/>
</dbReference>
<evidence type="ECO:0000256" key="1">
    <source>
        <dbReference type="SAM" id="Phobius"/>
    </source>
</evidence>
<reference evidence="2 3" key="1">
    <citation type="journal article" date="2017" name="Int. J. Parasitol.">
        <title>The genome of the protozoan parasite Cystoisospora suis and a reverse vaccinology approach to identify vaccine candidates.</title>
        <authorList>
            <person name="Palmieri N."/>
            <person name="Shrestha A."/>
            <person name="Ruttkowski B."/>
            <person name="Beck T."/>
            <person name="Vogl C."/>
            <person name="Tomley F."/>
            <person name="Blake D.P."/>
            <person name="Joachim A."/>
        </authorList>
    </citation>
    <scope>NUCLEOTIDE SEQUENCE [LARGE SCALE GENOMIC DNA]</scope>
    <source>
        <strain evidence="2 3">Wien I</strain>
    </source>
</reference>
<dbReference type="RefSeq" id="XP_067926223.1">
    <property type="nucleotide sequence ID" value="XM_068061799.1"/>
</dbReference>
<dbReference type="EMBL" id="MIGC01000643">
    <property type="protein sequence ID" value="PHJ24550.1"/>
    <property type="molecule type" value="Genomic_DNA"/>
</dbReference>
<keyword evidence="1" id="KW-0472">Membrane</keyword>
<feature type="transmembrane region" description="Helical" evidence="1">
    <location>
        <begin position="12"/>
        <end position="36"/>
    </location>
</feature>
<accession>A0A2C6KWX8</accession>
<keyword evidence="1" id="KW-1133">Transmembrane helix</keyword>
<name>A0A2C6KWX8_9APIC</name>
<dbReference type="AlphaFoldDB" id="A0A2C6KWX8"/>
<sequence>MPVPKTIKDSIYINLAAGIRSLFPFPFCACFFRFLVVSACKHQA</sequence>
<evidence type="ECO:0000313" key="2">
    <source>
        <dbReference type="EMBL" id="PHJ24550.1"/>
    </source>
</evidence>
<evidence type="ECO:0000313" key="3">
    <source>
        <dbReference type="Proteomes" id="UP000221165"/>
    </source>
</evidence>
<organism evidence="2 3">
    <name type="scientific">Cystoisospora suis</name>
    <dbReference type="NCBI Taxonomy" id="483139"/>
    <lineage>
        <taxon>Eukaryota</taxon>
        <taxon>Sar</taxon>
        <taxon>Alveolata</taxon>
        <taxon>Apicomplexa</taxon>
        <taxon>Conoidasida</taxon>
        <taxon>Coccidia</taxon>
        <taxon>Eucoccidiorida</taxon>
        <taxon>Eimeriorina</taxon>
        <taxon>Sarcocystidae</taxon>
        <taxon>Cystoisospora</taxon>
    </lineage>
</organism>
<dbReference type="VEuPathDB" id="ToxoDB:CSUI_001594"/>
<protein>
    <submittedName>
        <fullName evidence="2">Uncharacterized protein</fullName>
    </submittedName>
</protein>